<proteinExistence type="predicted"/>
<name>A0A0E0LTH9_ORYPU</name>
<evidence type="ECO:0000313" key="3">
    <source>
        <dbReference type="Proteomes" id="UP000026962"/>
    </source>
</evidence>
<reference evidence="2" key="2">
    <citation type="submission" date="2018-05" db="EMBL/GenBank/DDBJ databases">
        <title>OpunRS2 (Oryza punctata Reference Sequence Version 2).</title>
        <authorList>
            <person name="Zhang J."/>
            <person name="Kudrna D."/>
            <person name="Lee S."/>
            <person name="Talag J."/>
            <person name="Welchert J."/>
            <person name="Wing R.A."/>
        </authorList>
    </citation>
    <scope>NUCLEOTIDE SEQUENCE [LARGE SCALE GENOMIC DNA]</scope>
</reference>
<keyword evidence="3" id="KW-1185">Reference proteome</keyword>
<dbReference type="EnsemblPlants" id="OPUNC08G09020.1">
    <property type="protein sequence ID" value="OPUNC08G09020.1"/>
    <property type="gene ID" value="OPUNC08G09020"/>
</dbReference>
<evidence type="ECO:0000313" key="2">
    <source>
        <dbReference type="EnsemblPlants" id="OPUNC08G09020.1"/>
    </source>
</evidence>
<reference evidence="2" key="1">
    <citation type="submission" date="2015-04" db="UniProtKB">
        <authorList>
            <consortium name="EnsemblPlants"/>
        </authorList>
    </citation>
    <scope>IDENTIFICATION</scope>
</reference>
<dbReference type="Gramene" id="OPUNC08G09020.1">
    <property type="protein sequence ID" value="OPUNC08G09020.1"/>
    <property type="gene ID" value="OPUNC08G09020"/>
</dbReference>
<feature type="region of interest" description="Disordered" evidence="1">
    <location>
        <begin position="41"/>
        <end position="170"/>
    </location>
</feature>
<accession>A0A0E0LTH9</accession>
<dbReference type="Proteomes" id="UP000026962">
    <property type="component" value="Chromosome 8"/>
</dbReference>
<organism evidence="2">
    <name type="scientific">Oryza punctata</name>
    <name type="common">Red rice</name>
    <dbReference type="NCBI Taxonomy" id="4537"/>
    <lineage>
        <taxon>Eukaryota</taxon>
        <taxon>Viridiplantae</taxon>
        <taxon>Streptophyta</taxon>
        <taxon>Embryophyta</taxon>
        <taxon>Tracheophyta</taxon>
        <taxon>Spermatophyta</taxon>
        <taxon>Magnoliopsida</taxon>
        <taxon>Liliopsida</taxon>
        <taxon>Poales</taxon>
        <taxon>Poaceae</taxon>
        <taxon>BOP clade</taxon>
        <taxon>Oryzoideae</taxon>
        <taxon>Oryzeae</taxon>
        <taxon>Oryzinae</taxon>
        <taxon>Oryza</taxon>
    </lineage>
</organism>
<feature type="compositionally biased region" description="Basic and acidic residues" evidence="1">
    <location>
        <begin position="76"/>
        <end position="94"/>
    </location>
</feature>
<dbReference type="AlphaFoldDB" id="A0A0E0LTH9"/>
<evidence type="ECO:0000256" key="1">
    <source>
        <dbReference type="SAM" id="MobiDB-lite"/>
    </source>
</evidence>
<sequence>MTDNNKAGSSGWRRDSWDWFGDFGWRHPHVSVTQERKGSCCSSAQHHGTMGTARMTTARQRSPVMAHGGCGKRLRRQEEVRRTRWRGTELRDGEDGASMTGQRRQELRREEMAVRGWRARPRDSPAAAAAQEGGGDDGSAASDSGTKQQQRRRLPTLEIDQRGIGNFNGSGTTHHIGRLWNKQRGGVQSLPTGVLVAAQHAWVTGDPSLDEAGEATTEIAPVSRRLRRRGRGDARESDAMMAVITTGEATALGLERERGWVDRALSQGG</sequence>
<dbReference type="HOGENOM" id="CLU_1035811_0_0_1"/>
<protein>
    <submittedName>
        <fullName evidence="2">Uncharacterized protein</fullName>
    </submittedName>
</protein>
<feature type="compositionally biased region" description="Basic and acidic residues" evidence="1">
    <location>
        <begin position="103"/>
        <end position="113"/>
    </location>
</feature>